<evidence type="ECO:0000256" key="3">
    <source>
        <dbReference type="ARBA" id="ARBA00021907"/>
    </source>
</evidence>
<dbReference type="EMBL" id="CP061799">
    <property type="protein sequence ID" value="QTA82669.1"/>
    <property type="molecule type" value="Genomic_DNA"/>
</dbReference>
<gene>
    <name evidence="14" type="ORF">dnl_50500</name>
</gene>
<proteinExistence type="inferred from homology"/>
<keyword evidence="9 10" id="KW-0131">Cell cycle</keyword>
<feature type="transmembrane region" description="Helical" evidence="11">
    <location>
        <begin position="267"/>
        <end position="291"/>
    </location>
</feature>
<comment type="similarity">
    <text evidence="2 10">Belongs to the ABC-4 integral membrane protein family. FtsX subfamily.</text>
</comment>
<dbReference type="AlphaFoldDB" id="A0A975BBN1"/>
<dbReference type="GO" id="GO:0032153">
    <property type="term" value="C:cell division site"/>
    <property type="evidence" value="ECO:0007669"/>
    <property type="project" value="TreeGrafter"/>
</dbReference>
<feature type="transmembrane region" description="Helical" evidence="11">
    <location>
        <begin position="223"/>
        <end position="246"/>
    </location>
</feature>
<keyword evidence="4 10" id="KW-1003">Cell membrane</keyword>
<evidence type="ECO:0000256" key="6">
    <source>
        <dbReference type="ARBA" id="ARBA00022692"/>
    </source>
</evidence>
<name>A0A975BBN1_9BACT</name>
<keyword evidence="15" id="KW-1185">Reference proteome</keyword>
<evidence type="ECO:0000256" key="1">
    <source>
        <dbReference type="ARBA" id="ARBA00004651"/>
    </source>
</evidence>
<feature type="domain" description="ABC3 transporter permease C-terminal" evidence="12">
    <location>
        <begin position="178"/>
        <end position="296"/>
    </location>
</feature>
<organism evidence="14 15">
    <name type="scientific">Desulfonema limicola</name>
    <dbReference type="NCBI Taxonomy" id="45656"/>
    <lineage>
        <taxon>Bacteria</taxon>
        <taxon>Pseudomonadati</taxon>
        <taxon>Thermodesulfobacteriota</taxon>
        <taxon>Desulfobacteria</taxon>
        <taxon>Desulfobacterales</taxon>
        <taxon>Desulfococcaceae</taxon>
        <taxon>Desulfonema</taxon>
    </lineage>
</organism>
<dbReference type="InterPro" id="IPR040690">
    <property type="entry name" value="FtsX_ECD"/>
</dbReference>
<feature type="transmembrane region" description="Helical" evidence="11">
    <location>
        <begin position="174"/>
        <end position="195"/>
    </location>
</feature>
<dbReference type="InterPro" id="IPR004513">
    <property type="entry name" value="FtsX"/>
</dbReference>
<keyword evidence="8 10" id="KW-0472">Membrane</keyword>
<evidence type="ECO:0000313" key="14">
    <source>
        <dbReference type="EMBL" id="QTA82669.1"/>
    </source>
</evidence>
<feature type="domain" description="FtsX extracellular" evidence="13">
    <location>
        <begin position="64"/>
        <end position="155"/>
    </location>
</feature>
<protein>
    <recommendedName>
        <fullName evidence="3 10">Cell division protein FtsX</fullName>
    </recommendedName>
</protein>
<evidence type="ECO:0000259" key="12">
    <source>
        <dbReference type="Pfam" id="PF02687"/>
    </source>
</evidence>
<evidence type="ECO:0000256" key="2">
    <source>
        <dbReference type="ARBA" id="ARBA00007379"/>
    </source>
</evidence>
<evidence type="ECO:0000313" key="15">
    <source>
        <dbReference type="Proteomes" id="UP000663720"/>
    </source>
</evidence>
<evidence type="ECO:0000256" key="9">
    <source>
        <dbReference type="ARBA" id="ARBA00023306"/>
    </source>
</evidence>
<evidence type="ECO:0000256" key="8">
    <source>
        <dbReference type="ARBA" id="ARBA00023136"/>
    </source>
</evidence>
<sequence>MIHYFKKILKDLNANFFLNSITVIAIALAVLIFSAFTLFFINADQVLKHWISDMRIVAYIKPGYIQSKAYEKEISGIKEQISSIEGIVDVEFISKAKALEQFKIQLGSQASLVEGLKDNPLPDSFEIRMGLSSDNWNNIEPAAEKIKAVDAVEDVEYGQEWLGKFISFFKLFRLTGYAMGTLFFMAAVFFVANTIRMVLYSRREEIEIMRLVGASDSFIKDPFYIQSLIMGAAGGGMGLGALFLLIRFISLNFEISFSEKFSQISFLPLELLIGILLGSMFVGWTGCFISLRQFLKS</sequence>
<evidence type="ECO:0000256" key="4">
    <source>
        <dbReference type="ARBA" id="ARBA00022475"/>
    </source>
</evidence>
<keyword evidence="5 10" id="KW-0132">Cell division</keyword>
<dbReference type="Pfam" id="PF18075">
    <property type="entry name" value="FtsX_ECD"/>
    <property type="match status" value="1"/>
</dbReference>
<dbReference type="PANTHER" id="PTHR47755">
    <property type="entry name" value="CELL DIVISION PROTEIN FTSX"/>
    <property type="match status" value="1"/>
</dbReference>
<dbReference type="PIRSF" id="PIRSF003097">
    <property type="entry name" value="FtsX"/>
    <property type="match status" value="1"/>
</dbReference>
<dbReference type="Gene3D" id="3.30.70.3040">
    <property type="match status" value="1"/>
</dbReference>
<dbReference type="Proteomes" id="UP000663720">
    <property type="component" value="Chromosome"/>
</dbReference>
<dbReference type="Pfam" id="PF02687">
    <property type="entry name" value="FtsX"/>
    <property type="match status" value="1"/>
</dbReference>
<evidence type="ECO:0000256" key="5">
    <source>
        <dbReference type="ARBA" id="ARBA00022618"/>
    </source>
</evidence>
<dbReference type="GO" id="GO:0051301">
    <property type="term" value="P:cell division"/>
    <property type="evidence" value="ECO:0007669"/>
    <property type="project" value="UniProtKB-KW"/>
</dbReference>
<keyword evidence="6 11" id="KW-0812">Transmembrane</keyword>
<comment type="subcellular location">
    <subcellularLocation>
        <location evidence="1">Cell membrane</location>
        <topology evidence="1">Multi-pass membrane protein</topology>
    </subcellularLocation>
</comment>
<dbReference type="KEGG" id="dli:dnl_50500"/>
<evidence type="ECO:0000259" key="13">
    <source>
        <dbReference type="Pfam" id="PF18075"/>
    </source>
</evidence>
<evidence type="ECO:0000256" key="11">
    <source>
        <dbReference type="SAM" id="Phobius"/>
    </source>
</evidence>
<dbReference type="GO" id="GO:0005886">
    <property type="term" value="C:plasma membrane"/>
    <property type="evidence" value="ECO:0007669"/>
    <property type="project" value="UniProtKB-SubCell"/>
</dbReference>
<feature type="transmembrane region" description="Helical" evidence="11">
    <location>
        <begin position="16"/>
        <end position="41"/>
    </location>
</feature>
<dbReference type="RefSeq" id="WP_207688564.1">
    <property type="nucleotide sequence ID" value="NZ_CP061799.1"/>
</dbReference>
<dbReference type="PANTHER" id="PTHR47755:SF1">
    <property type="entry name" value="CELL DIVISION PROTEIN FTSX"/>
    <property type="match status" value="1"/>
</dbReference>
<dbReference type="InterPro" id="IPR003838">
    <property type="entry name" value="ABC3_permease_C"/>
</dbReference>
<accession>A0A975BBN1</accession>
<keyword evidence="7 11" id="KW-1133">Transmembrane helix</keyword>
<reference evidence="14" key="1">
    <citation type="journal article" date="2021" name="Microb. Physiol.">
        <title>Proteogenomic Insights into the Physiology of Marine, Sulfate-Reducing, Filamentous Desulfonema limicola and Desulfonema magnum.</title>
        <authorList>
            <person name="Schnaars V."/>
            <person name="Wohlbrand L."/>
            <person name="Scheve S."/>
            <person name="Hinrichs C."/>
            <person name="Reinhardt R."/>
            <person name="Rabus R."/>
        </authorList>
    </citation>
    <scope>NUCLEOTIDE SEQUENCE</scope>
    <source>
        <strain evidence="14">5ac10</strain>
    </source>
</reference>
<evidence type="ECO:0000256" key="7">
    <source>
        <dbReference type="ARBA" id="ARBA00022989"/>
    </source>
</evidence>
<evidence type="ECO:0000256" key="10">
    <source>
        <dbReference type="PIRNR" id="PIRNR003097"/>
    </source>
</evidence>